<keyword evidence="5" id="KW-0444">Lipid biosynthesis</keyword>
<dbReference type="SUPFAM" id="SSF52777">
    <property type="entry name" value="CoA-dependent acyltransferases"/>
    <property type="match status" value="1"/>
</dbReference>
<organism evidence="14 15">
    <name type="scientific">Parendozoicomonas callyspongiae</name>
    <dbReference type="NCBI Taxonomy" id="2942213"/>
    <lineage>
        <taxon>Bacteria</taxon>
        <taxon>Pseudomonadati</taxon>
        <taxon>Pseudomonadota</taxon>
        <taxon>Gammaproteobacteria</taxon>
        <taxon>Oceanospirillales</taxon>
        <taxon>Endozoicomonadaceae</taxon>
        <taxon>Parendozoicomonas</taxon>
    </lineage>
</organism>
<dbReference type="PANTHER" id="PTHR31650">
    <property type="entry name" value="O-ACYLTRANSFERASE (WSD1-LIKE) FAMILY PROTEIN"/>
    <property type="match status" value="1"/>
</dbReference>
<dbReference type="InterPro" id="IPR004255">
    <property type="entry name" value="O-acyltransferase_WSD1_N"/>
</dbReference>
<keyword evidence="9" id="KW-0012">Acyltransferase</keyword>
<feature type="compositionally biased region" description="Basic and acidic residues" evidence="11">
    <location>
        <begin position="527"/>
        <end position="546"/>
    </location>
</feature>
<comment type="caution">
    <text evidence="14">The sequence shown here is derived from an EMBL/GenBank/DDBJ whole genome shotgun (WGS) entry which is preliminary data.</text>
</comment>
<keyword evidence="8" id="KW-0443">Lipid metabolism</keyword>
<evidence type="ECO:0000256" key="7">
    <source>
        <dbReference type="ARBA" id="ARBA00022798"/>
    </source>
</evidence>
<dbReference type="Proteomes" id="UP001203338">
    <property type="component" value="Unassembled WGS sequence"/>
</dbReference>
<evidence type="ECO:0000313" key="14">
    <source>
        <dbReference type="EMBL" id="MCL6271737.1"/>
    </source>
</evidence>
<name>A0ABT0PK23_9GAMM</name>
<dbReference type="Pfam" id="PF03007">
    <property type="entry name" value="WS_DGAT_cat"/>
    <property type="match status" value="1"/>
</dbReference>
<evidence type="ECO:0000259" key="12">
    <source>
        <dbReference type="Pfam" id="PF03007"/>
    </source>
</evidence>
<gene>
    <name evidence="14" type="ORF">M3P05_17600</name>
</gene>
<evidence type="ECO:0000256" key="2">
    <source>
        <dbReference type="ARBA" id="ARBA00005189"/>
    </source>
</evidence>
<evidence type="ECO:0000256" key="10">
    <source>
        <dbReference type="ARBA" id="ARBA00048109"/>
    </source>
</evidence>
<evidence type="ECO:0000256" key="4">
    <source>
        <dbReference type="ARBA" id="ARBA00013244"/>
    </source>
</evidence>
<evidence type="ECO:0000256" key="3">
    <source>
        <dbReference type="ARBA" id="ARBA00009587"/>
    </source>
</evidence>
<dbReference type="RefSeq" id="WP_249701382.1">
    <property type="nucleotide sequence ID" value="NZ_JAMFLX010000031.1"/>
</dbReference>
<dbReference type="InterPro" id="IPR009721">
    <property type="entry name" value="O-acyltransferase_WSD1_C"/>
</dbReference>
<evidence type="ECO:0000256" key="1">
    <source>
        <dbReference type="ARBA" id="ARBA00004771"/>
    </source>
</evidence>
<evidence type="ECO:0000256" key="11">
    <source>
        <dbReference type="SAM" id="MobiDB-lite"/>
    </source>
</evidence>
<comment type="similarity">
    <text evidence="3">Belongs to the long-chain O-acyltransferase family.</text>
</comment>
<dbReference type="EMBL" id="JAMFLX010000031">
    <property type="protein sequence ID" value="MCL6271737.1"/>
    <property type="molecule type" value="Genomic_DNA"/>
</dbReference>
<protein>
    <recommendedName>
        <fullName evidence="4">diacylglycerol O-acyltransferase</fullName>
        <ecNumber evidence="4">2.3.1.20</ecNumber>
    </recommendedName>
</protein>
<dbReference type="InterPro" id="IPR045034">
    <property type="entry name" value="O-acyltransferase_WSD1-like"/>
</dbReference>
<dbReference type="NCBIfam" id="TIGR02946">
    <property type="entry name" value="acyl_WS_DGAT"/>
    <property type="match status" value="1"/>
</dbReference>
<accession>A0ABT0PK23</accession>
<evidence type="ECO:0000256" key="9">
    <source>
        <dbReference type="ARBA" id="ARBA00023315"/>
    </source>
</evidence>
<feature type="domain" description="O-acyltransferase WSD1 C-terminal" evidence="13">
    <location>
        <begin position="321"/>
        <end position="472"/>
    </location>
</feature>
<keyword evidence="15" id="KW-1185">Reference proteome</keyword>
<dbReference type="InterPro" id="IPR014292">
    <property type="entry name" value="Acyl_transf_WS/DGAT"/>
</dbReference>
<proteinExistence type="inferred from homology"/>
<sequence length="546" mass="60535">MEQLSPLDTAFLNMETGSTPMHVGSLGIYDMSTVPGTRLGFKDILHYFENRLHKVPSLRYRAVEVPMGLDYPYWIADPDFDIEFHIRHIALPQPGDWRQLCIQVARIHSRPLDMGRPPWEMYIIEGLNNIEGISEGSFAVVMKVHHSLVDGVFGAQLLAAMHDLGPNVKPGLPDKPWIVDRMPTGVELLSRAALNGVRNVAKKGKAVTNHVLPSAFGLAKNLLKGNTTDTFSANNLFRAPKTRFNQPVSVHRAFEGVDFALDDIKAIKNALPNITLNDVMMGVVSGALRRYLKTKGELPEESLTAMVPINVREEQTQSVQGNKISFMFPKVFTDIADPVKRLEAIHAATTNGKHDNEVNSGSLFLDTAQLLPTTLTNLALRSALKYHLTNYLKTLFNTCITNVPGPQFPLYFAGAKLVQFYGTGISYDTMGLFHIIFSYNKRISISVTCCRNMMPDPAFYADCLRYSMREIQKAVLPKEEIKPAASKPRVVKTEAKAAPKVEAVKEKPKAQASEAKPAAVNKTVAKTPEKPETKEPSEKKIVEAVS</sequence>
<evidence type="ECO:0000259" key="13">
    <source>
        <dbReference type="Pfam" id="PF06974"/>
    </source>
</evidence>
<evidence type="ECO:0000256" key="6">
    <source>
        <dbReference type="ARBA" id="ARBA00022679"/>
    </source>
</evidence>
<dbReference type="EC" id="2.3.1.20" evidence="4"/>
<feature type="domain" description="O-acyltransferase WSD1-like N-terminal" evidence="12">
    <location>
        <begin position="4"/>
        <end position="279"/>
    </location>
</feature>
<comment type="pathway">
    <text evidence="1">Glycerolipid metabolism; triacylglycerol biosynthesis.</text>
</comment>
<evidence type="ECO:0000256" key="8">
    <source>
        <dbReference type="ARBA" id="ARBA00023098"/>
    </source>
</evidence>
<feature type="region of interest" description="Disordered" evidence="11">
    <location>
        <begin position="502"/>
        <end position="546"/>
    </location>
</feature>
<dbReference type="PANTHER" id="PTHR31650:SF1">
    <property type="entry name" value="WAX ESTER SYNTHASE_DIACYLGLYCEROL ACYLTRANSFERASE 4-RELATED"/>
    <property type="match status" value="1"/>
</dbReference>
<dbReference type="Pfam" id="PF06974">
    <property type="entry name" value="WS_DGAT_C"/>
    <property type="match status" value="1"/>
</dbReference>
<keyword evidence="7" id="KW-0319">Glycerol metabolism</keyword>
<comment type="pathway">
    <text evidence="2">Lipid metabolism.</text>
</comment>
<evidence type="ECO:0000256" key="5">
    <source>
        <dbReference type="ARBA" id="ARBA00022516"/>
    </source>
</evidence>
<reference evidence="14 15" key="1">
    <citation type="submission" date="2022-05" db="EMBL/GenBank/DDBJ databases">
        <authorList>
            <person name="Park J.-S."/>
        </authorList>
    </citation>
    <scope>NUCLEOTIDE SEQUENCE [LARGE SCALE GENOMIC DNA]</scope>
    <source>
        <strain evidence="14 15">2012CJ34-2</strain>
    </source>
</reference>
<evidence type="ECO:0000313" key="15">
    <source>
        <dbReference type="Proteomes" id="UP001203338"/>
    </source>
</evidence>
<comment type="catalytic activity">
    <reaction evidence="10">
        <text>an acyl-CoA + a 1,2-diacyl-sn-glycerol = a triacyl-sn-glycerol + CoA</text>
        <dbReference type="Rhea" id="RHEA:10868"/>
        <dbReference type="ChEBI" id="CHEBI:17815"/>
        <dbReference type="ChEBI" id="CHEBI:57287"/>
        <dbReference type="ChEBI" id="CHEBI:58342"/>
        <dbReference type="ChEBI" id="CHEBI:64615"/>
        <dbReference type="EC" id="2.3.1.20"/>
    </reaction>
</comment>
<keyword evidence="6" id="KW-0808">Transferase</keyword>